<sequence>MEYMLCSSYKFSVLCGILFSKHVGMVFHRISIVFQVCIKTLIIIFTLEDKGGFKGTGEDGTGMEIIWATLTNVNFIATISSTVASDICVACVRYLFCAFDLGMDQMSSENERCYVLFLISASARVGCSAHESVSGKWSLSISFFQIVN</sequence>
<proteinExistence type="predicted"/>
<keyword evidence="1" id="KW-0812">Transmembrane</keyword>
<accession>A0AAW1M1T6</accession>
<gene>
    <name evidence="2" type="ORF">RND81_03G209800</name>
</gene>
<keyword evidence="1" id="KW-0472">Membrane</keyword>
<evidence type="ECO:0000313" key="2">
    <source>
        <dbReference type="EMBL" id="KAK9742989.1"/>
    </source>
</evidence>
<organism evidence="2 3">
    <name type="scientific">Saponaria officinalis</name>
    <name type="common">Common soapwort</name>
    <name type="synonym">Lychnis saponaria</name>
    <dbReference type="NCBI Taxonomy" id="3572"/>
    <lineage>
        <taxon>Eukaryota</taxon>
        <taxon>Viridiplantae</taxon>
        <taxon>Streptophyta</taxon>
        <taxon>Embryophyta</taxon>
        <taxon>Tracheophyta</taxon>
        <taxon>Spermatophyta</taxon>
        <taxon>Magnoliopsida</taxon>
        <taxon>eudicotyledons</taxon>
        <taxon>Gunneridae</taxon>
        <taxon>Pentapetalae</taxon>
        <taxon>Caryophyllales</taxon>
        <taxon>Caryophyllaceae</taxon>
        <taxon>Caryophylleae</taxon>
        <taxon>Saponaria</taxon>
    </lineage>
</organism>
<protein>
    <submittedName>
        <fullName evidence="2">Uncharacterized protein</fullName>
    </submittedName>
</protein>
<keyword evidence="3" id="KW-1185">Reference proteome</keyword>
<dbReference type="EMBL" id="JBDFQZ010000003">
    <property type="protein sequence ID" value="KAK9742989.1"/>
    <property type="molecule type" value="Genomic_DNA"/>
</dbReference>
<evidence type="ECO:0000313" key="3">
    <source>
        <dbReference type="Proteomes" id="UP001443914"/>
    </source>
</evidence>
<comment type="caution">
    <text evidence="2">The sequence shown here is derived from an EMBL/GenBank/DDBJ whole genome shotgun (WGS) entry which is preliminary data.</text>
</comment>
<dbReference type="Proteomes" id="UP001443914">
    <property type="component" value="Unassembled WGS sequence"/>
</dbReference>
<reference evidence="2" key="1">
    <citation type="submission" date="2024-03" db="EMBL/GenBank/DDBJ databases">
        <title>WGS assembly of Saponaria officinalis var. Norfolk2.</title>
        <authorList>
            <person name="Jenkins J."/>
            <person name="Shu S."/>
            <person name="Grimwood J."/>
            <person name="Barry K."/>
            <person name="Goodstein D."/>
            <person name="Schmutz J."/>
            <person name="Leebens-Mack J."/>
            <person name="Osbourn A."/>
        </authorList>
    </citation>
    <scope>NUCLEOTIDE SEQUENCE [LARGE SCALE GENOMIC DNA]</scope>
    <source>
        <strain evidence="2">JIC</strain>
    </source>
</reference>
<keyword evidence="1" id="KW-1133">Transmembrane helix</keyword>
<feature type="transmembrane region" description="Helical" evidence="1">
    <location>
        <begin position="26"/>
        <end position="47"/>
    </location>
</feature>
<name>A0AAW1M1T6_SAPOF</name>
<dbReference type="AlphaFoldDB" id="A0AAW1M1T6"/>
<evidence type="ECO:0000256" key="1">
    <source>
        <dbReference type="SAM" id="Phobius"/>
    </source>
</evidence>